<keyword evidence="7 12" id="KW-0863">Zinc-finger</keyword>
<keyword evidence="10 12" id="KW-0238">DNA-binding</keyword>
<evidence type="ECO:0000259" key="15">
    <source>
        <dbReference type="PROSITE" id="PS50880"/>
    </source>
</evidence>
<evidence type="ECO:0000256" key="2">
    <source>
        <dbReference type="ARBA" id="ARBA00022515"/>
    </source>
</evidence>
<dbReference type="InterPro" id="IPR034151">
    <property type="entry name" value="TOPRIM_DnaG_bac"/>
</dbReference>
<dbReference type="GO" id="GO:0005737">
    <property type="term" value="C:cytoplasm"/>
    <property type="evidence" value="ECO:0007669"/>
    <property type="project" value="TreeGrafter"/>
</dbReference>
<dbReference type="SUPFAM" id="SSF57783">
    <property type="entry name" value="Zinc beta-ribbon"/>
    <property type="match status" value="1"/>
</dbReference>
<accession>A0A1G6HXQ9</accession>
<dbReference type="HAMAP" id="MF_00974">
    <property type="entry name" value="DNA_primase_DnaG"/>
    <property type="match status" value="1"/>
</dbReference>
<dbReference type="Pfam" id="PF08275">
    <property type="entry name" value="DNAG_N"/>
    <property type="match status" value="1"/>
</dbReference>
<evidence type="ECO:0000256" key="4">
    <source>
        <dbReference type="ARBA" id="ARBA00022695"/>
    </source>
</evidence>
<dbReference type="InterPro" id="IPR036185">
    <property type="entry name" value="DNA_heli_DnaB-like_N_sf"/>
</dbReference>
<keyword evidence="1 12" id="KW-0240">DNA-directed RNA polymerase</keyword>
<dbReference type="InterPro" id="IPR006171">
    <property type="entry name" value="TOPRIM_dom"/>
</dbReference>
<dbReference type="InterPro" id="IPR030846">
    <property type="entry name" value="DnaG_bac"/>
</dbReference>
<dbReference type="InterPro" id="IPR002694">
    <property type="entry name" value="Znf_CHC2"/>
</dbReference>
<evidence type="ECO:0000256" key="9">
    <source>
        <dbReference type="ARBA" id="ARBA00022842"/>
    </source>
</evidence>
<dbReference type="InterPro" id="IPR016136">
    <property type="entry name" value="DNA_helicase_N/primase_C"/>
</dbReference>
<dbReference type="Gene3D" id="3.40.1360.10">
    <property type="match status" value="1"/>
</dbReference>
<dbReference type="STRING" id="1612202.SAMN05421734_103260"/>
<dbReference type="GO" id="GO:0003678">
    <property type="term" value="F:DNA helicase activity"/>
    <property type="evidence" value="ECO:0007669"/>
    <property type="project" value="InterPro"/>
</dbReference>
<dbReference type="FunFam" id="3.90.580.10:FF:000001">
    <property type="entry name" value="DNA primase"/>
    <property type="match status" value="1"/>
</dbReference>
<comment type="cofactor">
    <cofactor evidence="12 13 14">
        <name>Zn(2+)</name>
        <dbReference type="ChEBI" id="CHEBI:29105"/>
    </cofactor>
    <text evidence="12 13 14">Binds 1 zinc ion per monomer.</text>
</comment>
<evidence type="ECO:0000256" key="5">
    <source>
        <dbReference type="ARBA" id="ARBA00022705"/>
    </source>
</evidence>
<dbReference type="EC" id="2.7.7.101" evidence="12"/>
<keyword evidence="2 12" id="KW-0639">Primosome</keyword>
<evidence type="ECO:0000256" key="12">
    <source>
        <dbReference type="HAMAP-Rule" id="MF_00974"/>
    </source>
</evidence>
<dbReference type="RefSeq" id="WP_090794517.1">
    <property type="nucleotide sequence ID" value="NZ_FMYI01000003.1"/>
</dbReference>
<keyword evidence="8 12" id="KW-0862">Zinc</keyword>
<dbReference type="Pfam" id="PF01807">
    <property type="entry name" value="Zn_ribbon_DnaG"/>
    <property type="match status" value="1"/>
</dbReference>
<dbReference type="OrthoDB" id="9803773at2"/>
<evidence type="ECO:0000256" key="8">
    <source>
        <dbReference type="ARBA" id="ARBA00022833"/>
    </source>
</evidence>
<dbReference type="FunFam" id="3.90.980.10:FF:000001">
    <property type="entry name" value="DNA primase"/>
    <property type="match status" value="1"/>
</dbReference>
<keyword evidence="9" id="KW-0460">Magnesium</keyword>
<evidence type="ECO:0000256" key="11">
    <source>
        <dbReference type="ARBA" id="ARBA00023163"/>
    </source>
</evidence>
<dbReference type="InterPro" id="IPR006295">
    <property type="entry name" value="DNA_primase_DnaG"/>
</dbReference>
<feature type="domain" description="Toprim" evidence="15">
    <location>
        <begin position="259"/>
        <end position="340"/>
    </location>
</feature>
<dbReference type="Gene3D" id="6.10.140.360">
    <property type="match status" value="1"/>
</dbReference>
<evidence type="ECO:0000256" key="7">
    <source>
        <dbReference type="ARBA" id="ARBA00022771"/>
    </source>
</evidence>
<reference evidence="17" key="1">
    <citation type="submission" date="2016-09" db="EMBL/GenBank/DDBJ databases">
        <authorList>
            <person name="Varghese N."/>
            <person name="Submissions S."/>
        </authorList>
    </citation>
    <scope>NUCLEOTIDE SEQUENCE [LARGE SCALE GENOMIC DNA]</scope>
    <source>
        <strain evidence="17">S5</strain>
    </source>
</reference>
<dbReference type="Gene3D" id="1.10.860.10">
    <property type="entry name" value="DNAb Helicase, Chain A"/>
    <property type="match status" value="1"/>
</dbReference>
<dbReference type="InterPro" id="IPR050219">
    <property type="entry name" value="DnaG_primase"/>
</dbReference>
<dbReference type="CDD" id="cd03364">
    <property type="entry name" value="TOPRIM_DnaG_primases"/>
    <property type="match status" value="1"/>
</dbReference>
<evidence type="ECO:0000256" key="13">
    <source>
        <dbReference type="PIRNR" id="PIRNR002811"/>
    </source>
</evidence>
<dbReference type="GO" id="GO:0003677">
    <property type="term" value="F:DNA binding"/>
    <property type="evidence" value="ECO:0007669"/>
    <property type="project" value="UniProtKB-KW"/>
</dbReference>
<keyword evidence="6 12" id="KW-0479">Metal-binding</keyword>
<evidence type="ECO:0000256" key="14">
    <source>
        <dbReference type="PIRSR" id="PIRSR002811-1"/>
    </source>
</evidence>
<dbReference type="Gene3D" id="3.90.980.10">
    <property type="entry name" value="DNA primase, catalytic core, N-terminal domain"/>
    <property type="match status" value="1"/>
</dbReference>
<dbReference type="SUPFAM" id="SSF56731">
    <property type="entry name" value="DNA primase core"/>
    <property type="match status" value="1"/>
</dbReference>
<sequence>MSGQIPEQLIEEVRQANDIVDVVGDYVSLKKQGKNYFGLCPFHGENTPSFSVTQDKQIYHCFGCGKGGNAFTFLMEIEGFTFQQAVEHLAEKSGYELPEHVKGQQNSVNHQDQDSLMAYQWLTKFYHHILEHAKESKHAKDYLYNRGLNDEMIERFQIGFSPEVQELTPQFLEKKGFNLQQMVQSGLLMRNDHNKVYDRFRGRIIFPIRNHLGKTVGFGGRALGDDEPKYLNSSESSLFQKGKMLFNFDLARSAIKKEKQAILFEGYMDVISAFQVGIENGVATLGTSITDTQASLLKRYVDTVVICYDGDHAGREASYQAAQRLKKAGCDVRIGILPTQLDPDAYIKEYGAKRFKHEVIEASSTYPAFTMFYFKGKYNLQVEADQMAYIDQITNELATVERAIDREHYARELANQFNLSIENIVEEIDKKRSQNHRYHKDRTRSESHTNHYVKKQTKNKLLPAYHNAERKLLTYMLYDRSIAEKIKHQLGANFNIDMHKVIVTHLYAFYEDGYDANVSQFIERIPDDVIKNDVIQMAMEPVLTDMTDEEIDDYIRIIKGEKEEKATIRDLVQKQKQAELNKDYVLAAQIGMEIVDLQKRLKSRSR</sequence>
<dbReference type="GO" id="GO:0008270">
    <property type="term" value="F:zinc ion binding"/>
    <property type="evidence" value="ECO:0007669"/>
    <property type="project" value="UniProtKB-UniRule"/>
</dbReference>
<evidence type="ECO:0000256" key="3">
    <source>
        <dbReference type="ARBA" id="ARBA00022679"/>
    </source>
</evidence>
<comment type="catalytic activity">
    <reaction evidence="12">
        <text>ssDNA + n NTP = ssDNA/pppN(pN)n-1 hybrid + (n-1) diphosphate.</text>
        <dbReference type="EC" id="2.7.7.101"/>
    </reaction>
</comment>
<dbReference type="PANTHER" id="PTHR30313">
    <property type="entry name" value="DNA PRIMASE"/>
    <property type="match status" value="1"/>
</dbReference>
<dbReference type="SMART" id="SM00493">
    <property type="entry name" value="TOPRIM"/>
    <property type="match status" value="1"/>
</dbReference>
<evidence type="ECO:0000256" key="1">
    <source>
        <dbReference type="ARBA" id="ARBA00022478"/>
    </source>
</evidence>
<dbReference type="Gene3D" id="3.90.580.10">
    <property type="entry name" value="Zinc finger, CHC2-type domain"/>
    <property type="match status" value="1"/>
</dbReference>
<dbReference type="PROSITE" id="PS50880">
    <property type="entry name" value="TOPRIM"/>
    <property type="match status" value="1"/>
</dbReference>
<dbReference type="Proteomes" id="UP000242949">
    <property type="component" value="Unassembled WGS sequence"/>
</dbReference>
<keyword evidence="17" id="KW-1185">Reference proteome</keyword>
<dbReference type="PIRSF" id="PIRSF002811">
    <property type="entry name" value="DnaG"/>
    <property type="match status" value="1"/>
</dbReference>
<protein>
    <recommendedName>
        <fullName evidence="12 13">DNA primase</fullName>
        <ecNumber evidence="12">2.7.7.101</ecNumber>
    </recommendedName>
</protein>
<evidence type="ECO:0000256" key="10">
    <source>
        <dbReference type="ARBA" id="ARBA00023125"/>
    </source>
</evidence>
<comment type="similarity">
    <text evidence="12 13">Belongs to the DnaG primase family.</text>
</comment>
<comment type="function">
    <text evidence="12 13">RNA polymerase that catalyzes the synthesis of short RNA molecules used as primers for DNA polymerase during DNA replication.</text>
</comment>
<dbReference type="EMBL" id="FMYI01000003">
    <property type="protein sequence ID" value="SDB98615.1"/>
    <property type="molecule type" value="Genomic_DNA"/>
</dbReference>
<dbReference type="SUPFAM" id="SSF48024">
    <property type="entry name" value="N-terminal domain of DnaB helicase"/>
    <property type="match status" value="1"/>
</dbReference>
<keyword evidence="5 12" id="KW-0235">DNA replication</keyword>
<evidence type="ECO:0000256" key="6">
    <source>
        <dbReference type="ARBA" id="ARBA00022723"/>
    </source>
</evidence>
<dbReference type="AlphaFoldDB" id="A0A1G6HXQ9"/>
<dbReference type="GO" id="GO:0005524">
    <property type="term" value="F:ATP binding"/>
    <property type="evidence" value="ECO:0007669"/>
    <property type="project" value="InterPro"/>
</dbReference>
<dbReference type="Pfam" id="PF10410">
    <property type="entry name" value="DnaB_bind"/>
    <property type="match status" value="1"/>
</dbReference>
<keyword evidence="4 12" id="KW-0548">Nucleotidyltransferase</keyword>
<organism evidence="16 17">
    <name type="scientific">Pelagirhabdus alkalitolerans</name>
    <dbReference type="NCBI Taxonomy" id="1612202"/>
    <lineage>
        <taxon>Bacteria</taxon>
        <taxon>Bacillati</taxon>
        <taxon>Bacillota</taxon>
        <taxon>Bacilli</taxon>
        <taxon>Bacillales</taxon>
        <taxon>Bacillaceae</taxon>
        <taxon>Pelagirhabdus</taxon>
    </lineage>
</organism>
<gene>
    <name evidence="12" type="primary">dnaG</name>
    <name evidence="16" type="ORF">SAMN05421734_103260</name>
</gene>
<proteinExistence type="inferred from homology"/>
<dbReference type="InterPro" id="IPR013264">
    <property type="entry name" value="DNAG_N"/>
</dbReference>
<dbReference type="GO" id="GO:0003899">
    <property type="term" value="F:DNA-directed RNA polymerase activity"/>
    <property type="evidence" value="ECO:0007669"/>
    <property type="project" value="UniProtKB-UniRule"/>
</dbReference>
<feature type="zinc finger region" description="CHC2-type" evidence="12 14">
    <location>
        <begin position="40"/>
        <end position="64"/>
    </location>
</feature>
<keyword evidence="3 12" id="KW-0808">Transferase</keyword>
<dbReference type="GO" id="GO:0006269">
    <property type="term" value="P:DNA replication, synthesis of primer"/>
    <property type="evidence" value="ECO:0007669"/>
    <property type="project" value="UniProtKB-UniRule"/>
</dbReference>
<name>A0A1G6HXQ9_9BACI</name>
<evidence type="ECO:0000313" key="16">
    <source>
        <dbReference type="EMBL" id="SDB98615.1"/>
    </source>
</evidence>
<dbReference type="InterPro" id="IPR037068">
    <property type="entry name" value="DNA_primase_core_N_sf"/>
</dbReference>
<dbReference type="SMART" id="SM00400">
    <property type="entry name" value="ZnF_CHCC"/>
    <property type="match status" value="1"/>
</dbReference>
<evidence type="ECO:0000313" key="17">
    <source>
        <dbReference type="Proteomes" id="UP000242949"/>
    </source>
</evidence>
<comment type="domain">
    <text evidence="12">Contains an N-terminal zinc-binding domain, a central core domain that contains the primase activity, and a C-terminal DnaB-binding domain.</text>
</comment>
<keyword evidence="11 12" id="KW-0804">Transcription</keyword>
<comment type="subunit">
    <text evidence="12">Monomer. Interacts with DnaB.</text>
</comment>
<dbReference type="Pfam" id="PF13155">
    <property type="entry name" value="Toprim_2"/>
    <property type="match status" value="1"/>
</dbReference>
<dbReference type="GO" id="GO:1990077">
    <property type="term" value="C:primosome complex"/>
    <property type="evidence" value="ECO:0007669"/>
    <property type="project" value="UniProtKB-KW"/>
</dbReference>
<dbReference type="PANTHER" id="PTHR30313:SF2">
    <property type="entry name" value="DNA PRIMASE"/>
    <property type="match status" value="1"/>
</dbReference>
<dbReference type="InterPro" id="IPR019475">
    <property type="entry name" value="DNA_primase_DnaB-bd"/>
</dbReference>
<dbReference type="GO" id="GO:0000428">
    <property type="term" value="C:DNA-directed RNA polymerase complex"/>
    <property type="evidence" value="ECO:0007669"/>
    <property type="project" value="UniProtKB-KW"/>
</dbReference>
<dbReference type="NCBIfam" id="TIGR01391">
    <property type="entry name" value="dnaG"/>
    <property type="match status" value="1"/>
</dbReference>
<dbReference type="InterPro" id="IPR036977">
    <property type="entry name" value="DNA_primase_Znf_CHC2"/>
</dbReference>